<name>A0A382RGT1_9ZZZZ</name>
<proteinExistence type="predicted"/>
<accession>A0A382RGT1</accession>
<organism evidence="1">
    <name type="scientific">marine metagenome</name>
    <dbReference type="NCBI Taxonomy" id="408172"/>
    <lineage>
        <taxon>unclassified sequences</taxon>
        <taxon>metagenomes</taxon>
        <taxon>ecological metagenomes</taxon>
    </lineage>
</organism>
<dbReference type="AlphaFoldDB" id="A0A382RGT1"/>
<sequence>MVLPLCLVFTVLVFDRMDQEFVVPGQLKKIIDILDVQTEKEDDWWRARIKIRHRGFDEVNVSIDLTWLDSNDDHVGKSQSIREIAPGDTVIVRLSMKAMEGIQAVAHRLDYTVSKTP</sequence>
<reference evidence="1" key="1">
    <citation type="submission" date="2018-05" db="EMBL/GenBank/DDBJ databases">
        <authorList>
            <person name="Lanie J.A."/>
            <person name="Ng W.-L."/>
            <person name="Kazmierczak K.M."/>
            <person name="Andrzejewski T.M."/>
            <person name="Davidsen T.M."/>
            <person name="Wayne K.J."/>
            <person name="Tettelin H."/>
            <person name="Glass J.I."/>
            <person name="Rusch D."/>
            <person name="Podicherti R."/>
            <person name="Tsui H.-C.T."/>
            <person name="Winkler M.E."/>
        </authorList>
    </citation>
    <scope>NUCLEOTIDE SEQUENCE</scope>
</reference>
<protein>
    <submittedName>
        <fullName evidence="1">Uncharacterized protein</fullName>
    </submittedName>
</protein>
<gene>
    <name evidence="1" type="ORF">METZ01_LOCUS349700</name>
</gene>
<evidence type="ECO:0000313" key="1">
    <source>
        <dbReference type="EMBL" id="SVC96846.1"/>
    </source>
</evidence>
<dbReference type="EMBL" id="UINC01121578">
    <property type="protein sequence ID" value="SVC96846.1"/>
    <property type="molecule type" value="Genomic_DNA"/>
</dbReference>